<keyword evidence="10" id="KW-1185">Reference proteome</keyword>
<feature type="non-terminal residue" evidence="9">
    <location>
        <position position="1"/>
    </location>
</feature>
<feature type="transmembrane region" description="Helical" evidence="8">
    <location>
        <begin position="176"/>
        <end position="199"/>
    </location>
</feature>
<evidence type="ECO:0000256" key="7">
    <source>
        <dbReference type="ARBA" id="ARBA00023224"/>
    </source>
</evidence>
<evidence type="ECO:0000256" key="2">
    <source>
        <dbReference type="ARBA" id="ARBA00022692"/>
    </source>
</evidence>
<dbReference type="Gene3D" id="1.20.1070.10">
    <property type="entry name" value="Rhodopsin 7-helix transmembrane proteins"/>
    <property type="match status" value="1"/>
</dbReference>
<evidence type="ECO:0000313" key="9">
    <source>
        <dbReference type="EMBL" id="NXP44668.1"/>
    </source>
</evidence>
<evidence type="ECO:0000256" key="6">
    <source>
        <dbReference type="ARBA" id="ARBA00023170"/>
    </source>
</evidence>
<gene>
    <name evidence="9" type="primary">Mas1_0</name>
    <name evidence="9" type="ORF">HELFUL_R11687</name>
</gene>
<dbReference type="InterPro" id="IPR026234">
    <property type="entry name" value="MRGPCRFAMILY"/>
</dbReference>
<evidence type="ECO:0000313" key="10">
    <source>
        <dbReference type="Proteomes" id="UP000590868"/>
    </source>
</evidence>
<evidence type="ECO:0000256" key="3">
    <source>
        <dbReference type="ARBA" id="ARBA00022989"/>
    </source>
</evidence>
<dbReference type="SUPFAM" id="SSF81321">
    <property type="entry name" value="Family A G protein-coupled receptor-like"/>
    <property type="match status" value="1"/>
</dbReference>
<accession>A0A7L2AF56</accession>
<dbReference type="AlphaFoldDB" id="A0A7L2AF56"/>
<keyword evidence="4" id="KW-0297">G-protein coupled receptor</keyword>
<proteinExistence type="predicted"/>
<keyword evidence="2 8" id="KW-0812">Transmembrane</keyword>
<keyword evidence="5 8" id="KW-0472">Membrane</keyword>
<dbReference type="PANTHER" id="PTHR11334">
    <property type="entry name" value="MAS-RELATED G-PROTEIN COUPLED RECEPTOR"/>
    <property type="match status" value="1"/>
</dbReference>
<organism evidence="9 10">
    <name type="scientific">Heliornis fulica</name>
    <name type="common">sungrebe</name>
    <dbReference type="NCBI Taxonomy" id="54369"/>
    <lineage>
        <taxon>Eukaryota</taxon>
        <taxon>Metazoa</taxon>
        <taxon>Chordata</taxon>
        <taxon>Craniata</taxon>
        <taxon>Vertebrata</taxon>
        <taxon>Euteleostomi</taxon>
        <taxon>Archelosauria</taxon>
        <taxon>Archosauria</taxon>
        <taxon>Dinosauria</taxon>
        <taxon>Saurischia</taxon>
        <taxon>Theropoda</taxon>
        <taxon>Coelurosauria</taxon>
        <taxon>Aves</taxon>
        <taxon>Neognathae</taxon>
        <taxon>Neoaves</taxon>
        <taxon>Gruiformes</taxon>
        <taxon>Heliornithidae</taxon>
        <taxon>Heliornis</taxon>
    </lineage>
</organism>
<comment type="subcellular location">
    <subcellularLocation>
        <location evidence="1">Membrane</location>
        <topology evidence="1">Multi-pass membrane protein</topology>
    </subcellularLocation>
</comment>
<dbReference type="PRINTS" id="PR00237">
    <property type="entry name" value="GPCRRHODOPSN"/>
</dbReference>
<evidence type="ECO:0000256" key="4">
    <source>
        <dbReference type="ARBA" id="ARBA00023040"/>
    </source>
</evidence>
<feature type="transmembrane region" description="Helical" evidence="8">
    <location>
        <begin position="148"/>
        <end position="170"/>
    </location>
</feature>
<feature type="transmembrane region" description="Helical" evidence="8">
    <location>
        <begin position="114"/>
        <end position="136"/>
    </location>
</feature>
<feature type="transmembrane region" description="Helical" evidence="8">
    <location>
        <begin position="68"/>
        <end position="94"/>
    </location>
</feature>
<dbReference type="InterPro" id="IPR000276">
    <property type="entry name" value="GPCR_Rhodpsn"/>
</dbReference>
<dbReference type="OrthoDB" id="9631784at2759"/>
<dbReference type="PANTHER" id="PTHR11334:SF68">
    <property type="entry name" value="G-PROTEIN COUPLED RECEPTORS FAMILY 1 PROFILE DOMAIN-CONTAINING PROTEIN-RELATED"/>
    <property type="match status" value="1"/>
</dbReference>
<evidence type="ECO:0000256" key="8">
    <source>
        <dbReference type="SAM" id="Phobius"/>
    </source>
</evidence>
<reference evidence="9 10" key="1">
    <citation type="submission" date="2019-09" db="EMBL/GenBank/DDBJ databases">
        <title>Bird 10,000 Genomes (B10K) Project - Family phase.</title>
        <authorList>
            <person name="Zhang G."/>
        </authorList>
    </citation>
    <scope>NUCLEOTIDE SEQUENCE [LARGE SCALE GENOMIC DNA]</scope>
    <source>
        <strain evidence="9">B10K-DU-001-55</strain>
        <tissue evidence="9">Muscle</tissue>
    </source>
</reference>
<keyword evidence="3 8" id="KW-1133">Transmembrane helix</keyword>
<comment type="caution">
    <text evidence="9">The sequence shown here is derived from an EMBL/GenBank/DDBJ whole genome shotgun (WGS) entry which is preliminary data.</text>
</comment>
<evidence type="ECO:0000256" key="5">
    <source>
        <dbReference type="ARBA" id="ARBA00023136"/>
    </source>
</evidence>
<keyword evidence="7" id="KW-0807">Transducer</keyword>
<feature type="transmembrane region" description="Helical" evidence="8">
    <location>
        <begin position="211"/>
        <end position="234"/>
    </location>
</feature>
<protein>
    <submittedName>
        <fullName evidence="9">MAS protein</fullName>
    </submittedName>
</protein>
<dbReference type="GO" id="GO:0004930">
    <property type="term" value="F:G protein-coupled receptor activity"/>
    <property type="evidence" value="ECO:0007669"/>
    <property type="project" value="UniProtKB-KW"/>
</dbReference>
<name>A0A7L2AF56_9GRUI</name>
<keyword evidence="6" id="KW-0675">Receptor</keyword>
<dbReference type="GO" id="GO:0005886">
    <property type="term" value="C:plasma membrane"/>
    <property type="evidence" value="ECO:0007669"/>
    <property type="project" value="TreeGrafter"/>
</dbReference>
<dbReference type="Proteomes" id="UP000590868">
    <property type="component" value="Unassembled WGS sequence"/>
</dbReference>
<evidence type="ECO:0000256" key="1">
    <source>
        <dbReference type="ARBA" id="ARBA00004141"/>
    </source>
</evidence>
<feature type="transmembrane region" description="Helical" evidence="8">
    <location>
        <begin position="40"/>
        <end position="61"/>
    </location>
</feature>
<feature type="non-terminal residue" evidence="9">
    <location>
        <position position="305"/>
    </location>
</feature>
<sequence>WSQPGGMAHNVSWHCRLMRHEEDDYNWNDCEADNLGQVPVTLLICFFGLLGNGAVLCFLGSHVRRNPVIAYVLSLAATNFTFLFSIAVALVMFYSLGSFCDSLVSWHVTDVLKITIVFTFTASVYLLTAFGAIMSLPVLPRCHHSWRWPLLVCALLWALSFLLTVTLYFIPVVLTIFILSYLLAVLTLTLSGLTLLARALCCKGRSPPRDLCVVVLLSAIFFPFLTADFGYWLLLRLLDFSAFAFNSSLPLACLNSSAPPVIYFLAGSRTKNFTLSVSAAFQRAFEDVSQPQGGSETPGKTTVET</sequence>
<dbReference type="EMBL" id="VXBZ01001367">
    <property type="protein sequence ID" value="NXP44668.1"/>
    <property type="molecule type" value="Genomic_DNA"/>
</dbReference>